<dbReference type="EMBL" id="ML179086">
    <property type="protein sequence ID" value="THV01687.1"/>
    <property type="molecule type" value="Genomic_DNA"/>
</dbReference>
<dbReference type="AlphaFoldDB" id="A0A4S8MGC6"/>
<keyword evidence="2" id="KW-1185">Reference proteome</keyword>
<name>A0A4S8MGC6_DENBC</name>
<evidence type="ECO:0000313" key="2">
    <source>
        <dbReference type="Proteomes" id="UP000297245"/>
    </source>
</evidence>
<gene>
    <name evidence="1" type="ORF">K435DRAFT_793156</name>
</gene>
<reference evidence="1 2" key="1">
    <citation type="journal article" date="2019" name="Nat. Ecol. Evol.">
        <title>Megaphylogeny resolves global patterns of mushroom evolution.</title>
        <authorList>
            <person name="Varga T."/>
            <person name="Krizsan K."/>
            <person name="Foldi C."/>
            <person name="Dima B."/>
            <person name="Sanchez-Garcia M."/>
            <person name="Sanchez-Ramirez S."/>
            <person name="Szollosi G.J."/>
            <person name="Szarkandi J.G."/>
            <person name="Papp V."/>
            <person name="Albert L."/>
            <person name="Andreopoulos W."/>
            <person name="Angelini C."/>
            <person name="Antonin V."/>
            <person name="Barry K.W."/>
            <person name="Bougher N.L."/>
            <person name="Buchanan P."/>
            <person name="Buyck B."/>
            <person name="Bense V."/>
            <person name="Catcheside P."/>
            <person name="Chovatia M."/>
            <person name="Cooper J."/>
            <person name="Damon W."/>
            <person name="Desjardin D."/>
            <person name="Finy P."/>
            <person name="Geml J."/>
            <person name="Haridas S."/>
            <person name="Hughes K."/>
            <person name="Justo A."/>
            <person name="Karasinski D."/>
            <person name="Kautmanova I."/>
            <person name="Kiss B."/>
            <person name="Kocsube S."/>
            <person name="Kotiranta H."/>
            <person name="LaButti K.M."/>
            <person name="Lechner B.E."/>
            <person name="Liimatainen K."/>
            <person name="Lipzen A."/>
            <person name="Lukacs Z."/>
            <person name="Mihaltcheva S."/>
            <person name="Morgado L.N."/>
            <person name="Niskanen T."/>
            <person name="Noordeloos M.E."/>
            <person name="Ohm R.A."/>
            <person name="Ortiz-Santana B."/>
            <person name="Ovrebo C."/>
            <person name="Racz N."/>
            <person name="Riley R."/>
            <person name="Savchenko A."/>
            <person name="Shiryaev A."/>
            <person name="Soop K."/>
            <person name="Spirin V."/>
            <person name="Szebenyi C."/>
            <person name="Tomsovsky M."/>
            <person name="Tulloss R.E."/>
            <person name="Uehling J."/>
            <person name="Grigoriev I.V."/>
            <person name="Vagvolgyi C."/>
            <person name="Papp T."/>
            <person name="Martin F.M."/>
            <person name="Miettinen O."/>
            <person name="Hibbett D.S."/>
            <person name="Nagy L.G."/>
        </authorList>
    </citation>
    <scope>NUCLEOTIDE SEQUENCE [LARGE SCALE GENOMIC DNA]</scope>
    <source>
        <strain evidence="1 2">CBS 962.96</strain>
    </source>
</reference>
<organism evidence="1 2">
    <name type="scientific">Dendrothele bispora (strain CBS 962.96)</name>
    <dbReference type="NCBI Taxonomy" id="1314807"/>
    <lineage>
        <taxon>Eukaryota</taxon>
        <taxon>Fungi</taxon>
        <taxon>Dikarya</taxon>
        <taxon>Basidiomycota</taxon>
        <taxon>Agaricomycotina</taxon>
        <taxon>Agaricomycetes</taxon>
        <taxon>Agaricomycetidae</taxon>
        <taxon>Agaricales</taxon>
        <taxon>Agaricales incertae sedis</taxon>
        <taxon>Dendrothele</taxon>
    </lineage>
</organism>
<accession>A0A4S8MGC6</accession>
<protein>
    <submittedName>
        <fullName evidence="1">Uncharacterized protein</fullName>
    </submittedName>
</protein>
<sequence length="184" mass="20923">MPKSRGKGKNYVAKIPVTEKLITMISLALALPFIEVNIPEFLEYVREASRIVGYRLKPQWISNIELALLVLAREGLIKLKFYSENGDGIYDIESVLVEFKGVDILAEAMPSWDPEDLKDAKNLRLFVSTMRRLLQHINTPKIRTACFVSSFFDLLRESVRAAEDTESVRAAAEDARYQDVEQDA</sequence>
<evidence type="ECO:0000313" key="1">
    <source>
        <dbReference type="EMBL" id="THV01687.1"/>
    </source>
</evidence>
<proteinExistence type="predicted"/>
<dbReference type="Proteomes" id="UP000297245">
    <property type="component" value="Unassembled WGS sequence"/>
</dbReference>